<organism evidence="1 2">
    <name type="scientific">Diphasiastrum complanatum</name>
    <name type="common">Issler's clubmoss</name>
    <name type="synonym">Lycopodium complanatum</name>
    <dbReference type="NCBI Taxonomy" id="34168"/>
    <lineage>
        <taxon>Eukaryota</taxon>
        <taxon>Viridiplantae</taxon>
        <taxon>Streptophyta</taxon>
        <taxon>Embryophyta</taxon>
        <taxon>Tracheophyta</taxon>
        <taxon>Lycopodiopsida</taxon>
        <taxon>Lycopodiales</taxon>
        <taxon>Lycopodiaceae</taxon>
        <taxon>Lycopodioideae</taxon>
        <taxon>Diphasiastrum</taxon>
    </lineage>
</organism>
<evidence type="ECO:0000313" key="2">
    <source>
        <dbReference type="Proteomes" id="UP001162992"/>
    </source>
</evidence>
<dbReference type="EMBL" id="CM055108">
    <property type="protein sequence ID" value="KAJ7525172.1"/>
    <property type="molecule type" value="Genomic_DNA"/>
</dbReference>
<name>A0ACC2B634_DIPCM</name>
<keyword evidence="2" id="KW-1185">Reference proteome</keyword>
<accession>A0ACC2B634</accession>
<dbReference type="Proteomes" id="UP001162992">
    <property type="component" value="Chromosome 17"/>
</dbReference>
<gene>
    <name evidence="1" type="ORF">O6H91_17G040000</name>
</gene>
<proteinExistence type="predicted"/>
<reference evidence="2" key="1">
    <citation type="journal article" date="2024" name="Proc. Natl. Acad. Sci. U.S.A.">
        <title>Extraordinary preservation of gene collinearity over three hundred million years revealed in homosporous lycophytes.</title>
        <authorList>
            <person name="Li C."/>
            <person name="Wickell D."/>
            <person name="Kuo L.Y."/>
            <person name="Chen X."/>
            <person name="Nie B."/>
            <person name="Liao X."/>
            <person name="Peng D."/>
            <person name="Ji J."/>
            <person name="Jenkins J."/>
            <person name="Williams M."/>
            <person name="Shu S."/>
            <person name="Plott C."/>
            <person name="Barry K."/>
            <person name="Rajasekar S."/>
            <person name="Grimwood J."/>
            <person name="Han X."/>
            <person name="Sun S."/>
            <person name="Hou Z."/>
            <person name="He W."/>
            <person name="Dai G."/>
            <person name="Sun C."/>
            <person name="Schmutz J."/>
            <person name="Leebens-Mack J.H."/>
            <person name="Li F.W."/>
            <person name="Wang L."/>
        </authorList>
    </citation>
    <scope>NUCLEOTIDE SEQUENCE [LARGE SCALE GENOMIC DNA]</scope>
    <source>
        <strain evidence="2">cv. PW_Plant_1</strain>
    </source>
</reference>
<evidence type="ECO:0000313" key="1">
    <source>
        <dbReference type="EMBL" id="KAJ7525172.1"/>
    </source>
</evidence>
<protein>
    <submittedName>
        <fullName evidence="1">Uncharacterized protein</fullName>
    </submittedName>
</protein>
<comment type="caution">
    <text evidence="1">The sequence shown here is derived from an EMBL/GenBank/DDBJ whole genome shotgun (WGS) entry which is preliminary data.</text>
</comment>
<sequence length="253" mass="27478">MAAISLPRIFTPASFSCHGHLHLPKRGHAASAFPAMSLIPLPRLCIAESPRLLGFNHQPLGFAFQERPSHRSRISAGRRVAVNALCVQSSAEGFSAIVGAVSRSFVAAALFAKAMFRTLKEDLFSAIAPLRQEEVKTLASLKGGLQYAVLPLCFAAISQSPPVSTPLTVVAAGMAKWLELYSGVLMIRVLLTWFPNIPWDRQPLQAIRDMCDPYLNLFRNLVPPIFNALDVSPMLAFFVLGLLASILNTSVQG</sequence>